<reference evidence="2 3" key="1">
    <citation type="journal article" date="2014" name="Genome Biol. Evol.">
        <title>The genome of the myxosporean Thelohanellus kitauei shows adaptations to nutrient acquisition within its fish host.</title>
        <authorList>
            <person name="Yang Y."/>
            <person name="Xiong J."/>
            <person name="Zhou Z."/>
            <person name="Huo F."/>
            <person name="Miao W."/>
            <person name="Ran C."/>
            <person name="Liu Y."/>
            <person name="Zhang J."/>
            <person name="Feng J."/>
            <person name="Wang M."/>
            <person name="Wang M."/>
            <person name="Wang L."/>
            <person name="Yao B."/>
        </authorList>
    </citation>
    <scope>NUCLEOTIDE SEQUENCE [LARGE SCALE GENOMIC DNA]</scope>
    <source>
        <strain evidence="2">Wuqing</strain>
    </source>
</reference>
<feature type="transmembrane region" description="Helical" evidence="1">
    <location>
        <begin position="12"/>
        <end position="31"/>
    </location>
</feature>
<keyword evidence="1" id="KW-0472">Membrane</keyword>
<dbReference type="EMBL" id="JWZT01001961">
    <property type="protein sequence ID" value="KII70808.1"/>
    <property type="molecule type" value="Genomic_DNA"/>
</dbReference>
<name>A0A0C2JN69_THEKT</name>
<protein>
    <submittedName>
        <fullName evidence="2">Uncharacterized protein</fullName>
    </submittedName>
</protein>
<organism evidence="2 3">
    <name type="scientific">Thelohanellus kitauei</name>
    <name type="common">Myxosporean</name>
    <dbReference type="NCBI Taxonomy" id="669202"/>
    <lineage>
        <taxon>Eukaryota</taxon>
        <taxon>Metazoa</taxon>
        <taxon>Cnidaria</taxon>
        <taxon>Myxozoa</taxon>
        <taxon>Myxosporea</taxon>
        <taxon>Bivalvulida</taxon>
        <taxon>Platysporina</taxon>
        <taxon>Myxobolidae</taxon>
        <taxon>Thelohanellus</taxon>
    </lineage>
</organism>
<gene>
    <name evidence="2" type="ORF">RF11_10871</name>
</gene>
<sequence length="126" mass="14730">MQKYMALILNHYLMDCKSSIFLLMLVWYMIICKNVDVPFYKHALCDEPKWPHRLNRHIVTLPLASRLANARLTDKTLTLNVLLLSRTLMLQSIRLIRGHLEQNYSLLFIATVYFTSVTFNSAQLSV</sequence>
<accession>A0A0C2JN69</accession>
<keyword evidence="3" id="KW-1185">Reference proteome</keyword>
<evidence type="ECO:0000313" key="3">
    <source>
        <dbReference type="Proteomes" id="UP000031668"/>
    </source>
</evidence>
<dbReference type="AlphaFoldDB" id="A0A0C2JN69"/>
<keyword evidence="1" id="KW-0812">Transmembrane</keyword>
<comment type="caution">
    <text evidence="2">The sequence shown here is derived from an EMBL/GenBank/DDBJ whole genome shotgun (WGS) entry which is preliminary data.</text>
</comment>
<keyword evidence="1" id="KW-1133">Transmembrane helix</keyword>
<proteinExistence type="predicted"/>
<evidence type="ECO:0000256" key="1">
    <source>
        <dbReference type="SAM" id="Phobius"/>
    </source>
</evidence>
<dbReference type="Proteomes" id="UP000031668">
    <property type="component" value="Unassembled WGS sequence"/>
</dbReference>
<evidence type="ECO:0000313" key="2">
    <source>
        <dbReference type="EMBL" id="KII70808.1"/>
    </source>
</evidence>